<dbReference type="InterPro" id="IPR009022">
    <property type="entry name" value="EFG_III"/>
</dbReference>
<dbReference type="InterPro" id="IPR000640">
    <property type="entry name" value="EFG_V-like"/>
</dbReference>
<keyword evidence="4 6" id="KW-0648">Protein biosynthesis</keyword>
<dbReference type="UniPathway" id="UPA00345"/>
<evidence type="ECO:0000256" key="3">
    <source>
        <dbReference type="ARBA" id="ARBA00022768"/>
    </source>
</evidence>
<dbReference type="PRINTS" id="PR00315">
    <property type="entry name" value="ELONGATNFCT"/>
</dbReference>
<dbReference type="NCBIfam" id="NF009381">
    <property type="entry name" value="PRK12740.1-5"/>
    <property type="match status" value="1"/>
</dbReference>
<feature type="binding site" evidence="6">
    <location>
        <begin position="75"/>
        <end position="79"/>
    </location>
    <ligand>
        <name>GTP</name>
        <dbReference type="ChEBI" id="CHEBI:37565"/>
    </ligand>
</feature>
<dbReference type="InterPro" id="IPR041095">
    <property type="entry name" value="EFG_II"/>
</dbReference>
<name>A0A7S3FNS2_9CHLO</name>
<dbReference type="Gene3D" id="3.30.70.240">
    <property type="match status" value="1"/>
</dbReference>
<evidence type="ECO:0000256" key="6">
    <source>
        <dbReference type="HAMAP-Rule" id="MF_03061"/>
    </source>
</evidence>
<dbReference type="HAMAP" id="MF_00054_B">
    <property type="entry name" value="EF_G_EF_2_B"/>
    <property type="match status" value="1"/>
</dbReference>
<dbReference type="GO" id="GO:0003746">
    <property type="term" value="F:translation elongation factor activity"/>
    <property type="evidence" value="ECO:0007669"/>
    <property type="project" value="UniProtKB-UniRule"/>
</dbReference>
<dbReference type="Pfam" id="PF03144">
    <property type="entry name" value="GTP_EFTU_D2"/>
    <property type="match status" value="1"/>
</dbReference>
<comment type="similarity">
    <text evidence="1">Belongs to the TRAFAC class translation factor GTPase superfamily. Classic translation factor GTPase family. EF-G/EF-2 subfamily.</text>
</comment>
<dbReference type="InterPro" id="IPR031157">
    <property type="entry name" value="G_TR_CS"/>
</dbReference>
<dbReference type="InterPro" id="IPR035647">
    <property type="entry name" value="EFG_III/V"/>
</dbReference>
<dbReference type="InterPro" id="IPR004161">
    <property type="entry name" value="EFTu-like_2"/>
</dbReference>
<dbReference type="InterPro" id="IPR000795">
    <property type="entry name" value="T_Tr_GTP-bd_dom"/>
</dbReference>
<gene>
    <name evidence="8" type="ORF">CROS1456_LOCUS3679</name>
    <name evidence="9" type="ORF">HKI87_09g60360</name>
</gene>
<proteinExistence type="inferred from homology"/>
<dbReference type="Gene3D" id="3.40.50.300">
    <property type="entry name" value="P-loop containing nucleotide triphosphate hydrolases"/>
    <property type="match status" value="1"/>
</dbReference>
<evidence type="ECO:0000256" key="4">
    <source>
        <dbReference type="ARBA" id="ARBA00022917"/>
    </source>
</evidence>
<keyword evidence="3 6" id="KW-0251">Elongation factor</keyword>
<dbReference type="CDD" id="cd04091">
    <property type="entry name" value="mtEFG1_II_like"/>
    <property type="match status" value="1"/>
</dbReference>
<dbReference type="InterPro" id="IPR047872">
    <property type="entry name" value="EFG_IV"/>
</dbReference>
<dbReference type="GO" id="GO:0005739">
    <property type="term" value="C:mitochondrion"/>
    <property type="evidence" value="ECO:0007669"/>
    <property type="project" value="UniProtKB-SubCell"/>
</dbReference>
<dbReference type="PANTHER" id="PTHR43636">
    <property type="entry name" value="ELONGATION FACTOR G, MITOCHONDRIAL"/>
    <property type="match status" value="1"/>
</dbReference>
<sequence length="692" mass="76928">MRNIGISAHIDSGKTTLTERILFYSGRISQIHEVRGKDGVGAKMDSMELEREKGITIQSAATYCSWGDNQINIIDTPGHVDFTVEVERALRVLDGAVLVLCSVGGVQSQSITVDRQMKRYGVPRLAFVNKLDRSGANPDKVMAQVREKLRLNCAAVQVPIGLEDQHEGVVDLVNLRSYRFEGDMGTEVAETSEIPAHLADVVRERRAELVEALAEVDDEIGELFLEDAEPSEEQLKAAIRRQTIANAFVPVFMGSAYKNKGVQRLLDGVVDYLPAPNEVKNMALDVSREGEEKPVELCSRDPSLPLVAMAFKLEEGRFGQLTYLRVYQGKLKKGDFIYNTSSGKKIKVPRLVRMHSNELEDIAMAPAGEIVAMFGVECASGDTFTDGKQKVALETMHVADPVMSLAIVPTSRDVGTQFSKALSRFQREDPTLRVHFDSETGETIISGMGELHLEIYVERMRREYKVECTTGKPRVNFRETVTKRAKFDYTHKKQSGGQGQFGRVVGYIEPIPDSKEVEFVNNLVGNNIPPGFVPHIEKGFREACNAGSLIGHPVEGVRVVIEDGAAHAVDSSEMAFKLCSLYAFRQAYHECQPRILEPVMRCEVRAPTEYQGDVIGGLNRKKGVINDNVQELDEAVIEAMVPLNNMFGYSTELRSMTQGKGEFSMEYAHHAIVSMDVQQELTKTYERKRGGK</sequence>
<feature type="domain" description="Tr-type G" evidence="7">
    <location>
        <begin position="1"/>
        <end position="277"/>
    </location>
</feature>
<comment type="subcellular location">
    <subcellularLocation>
        <location evidence="6">Mitochondrion</location>
    </subcellularLocation>
</comment>
<dbReference type="SMART" id="SM00889">
    <property type="entry name" value="EFG_IV"/>
    <property type="match status" value="1"/>
</dbReference>
<dbReference type="FunFam" id="3.30.70.870:FF:000001">
    <property type="entry name" value="Elongation factor G"/>
    <property type="match status" value="1"/>
</dbReference>
<dbReference type="InterPro" id="IPR020568">
    <property type="entry name" value="Ribosomal_Su5_D2-typ_SF"/>
</dbReference>
<dbReference type="NCBIfam" id="TIGR00484">
    <property type="entry name" value="EF-G"/>
    <property type="match status" value="1"/>
</dbReference>
<organism evidence="8">
    <name type="scientific">Chloropicon roscoffensis</name>
    <dbReference type="NCBI Taxonomy" id="1461544"/>
    <lineage>
        <taxon>Eukaryota</taxon>
        <taxon>Viridiplantae</taxon>
        <taxon>Chlorophyta</taxon>
        <taxon>Chloropicophyceae</taxon>
        <taxon>Chloropicales</taxon>
        <taxon>Chloropicaceae</taxon>
        <taxon>Chloropicon</taxon>
    </lineage>
</organism>
<dbReference type="EMBL" id="CP151509">
    <property type="protein sequence ID" value="WZN64480.1"/>
    <property type="molecule type" value="Genomic_DNA"/>
</dbReference>
<evidence type="ECO:0000313" key="8">
    <source>
        <dbReference type="EMBL" id="CAE0190589.1"/>
    </source>
</evidence>
<evidence type="ECO:0000256" key="1">
    <source>
        <dbReference type="ARBA" id="ARBA00005870"/>
    </source>
</evidence>
<dbReference type="GO" id="GO:0005525">
    <property type="term" value="F:GTP binding"/>
    <property type="evidence" value="ECO:0007669"/>
    <property type="project" value="UniProtKB-UniRule"/>
</dbReference>
<dbReference type="InterPro" id="IPR009000">
    <property type="entry name" value="Transl_B-barrel_sf"/>
</dbReference>
<dbReference type="InterPro" id="IPR014721">
    <property type="entry name" value="Ribsml_uS5_D2-typ_fold_subgr"/>
</dbReference>
<dbReference type="SUPFAM" id="SSF54980">
    <property type="entry name" value="EF-G C-terminal domain-like"/>
    <property type="match status" value="2"/>
</dbReference>
<dbReference type="Pfam" id="PF14492">
    <property type="entry name" value="EFG_III"/>
    <property type="match status" value="1"/>
</dbReference>
<feature type="binding site" evidence="6">
    <location>
        <begin position="8"/>
        <end position="15"/>
    </location>
    <ligand>
        <name>GTP</name>
        <dbReference type="ChEBI" id="CHEBI:37565"/>
    </ligand>
</feature>
<dbReference type="Gene3D" id="3.30.70.870">
    <property type="entry name" value="Elongation Factor G (Translational Gtpase), domain 3"/>
    <property type="match status" value="1"/>
</dbReference>
<protein>
    <recommendedName>
        <fullName evidence="6">Elongation factor G, mitochondrial</fullName>
        <shortName evidence="6">EF-Gmt</shortName>
    </recommendedName>
    <alternativeName>
        <fullName evidence="6">Elongation factor G 1, mitochondrial</fullName>
        <shortName evidence="6">mEF-G 1</shortName>
    </alternativeName>
    <alternativeName>
        <fullName evidence="6">Elongation factor G1</fullName>
    </alternativeName>
</protein>
<dbReference type="CDD" id="cd16262">
    <property type="entry name" value="EFG_III"/>
    <property type="match status" value="1"/>
</dbReference>
<keyword evidence="6" id="KW-0496">Mitochondrion</keyword>
<dbReference type="SMART" id="SM00838">
    <property type="entry name" value="EFG_C"/>
    <property type="match status" value="1"/>
</dbReference>
<evidence type="ECO:0000313" key="10">
    <source>
        <dbReference type="Proteomes" id="UP001472866"/>
    </source>
</evidence>
<dbReference type="SUPFAM" id="SSF52540">
    <property type="entry name" value="P-loop containing nucleoside triphosphate hydrolases"/>
    <property type="match status" value="1"/>
</dbReference>
<dbReference type="FunFam" id="3.30.70.240:FF:000001">
    <property type="entry name" value="Elongation factor G"/>
    <property type="match status" value="1"/>
</dbReference>
<dbReference type="FunFam" id="3.30.230.10:FF:000003">
    <property type="entry name" value="Elongation factor G"/>
    <property type="match status" value="1"/>
</dbReference>
<dbReference type="Pfam" id="PF00009">
    <property type="entry name" value="GTP_EFTU"/>
    <property type="match status" value="1"/>
</dbReference>
<evidence type="ECO:0000256" key="2">
    <source>
        <dbReference type="ARBA" id="ARBA00022741"/>
    </source>
</evidence>
<dbReference type="InterPro" id="IPR005517">
    <property type="entry name" value="Transl_elong_EFG/EF2_IV"/>
</dbReference>
<dbReference type="CDD" id="cd01886">
    <property type="entry name" value="EF-G"/>
    <property type="match status" value="1"/>
</dbReference>
<keyword evidence="5 6" id="KW-0342">GTP-binding</keyword>
<dbReference type="AlphaFoldDB" id="A0A7S3FNS2"/>
<reference evidence="8" key="1">
    <citation type="submission" date="2021-01" db="EMBL/GenBank/DDBJ databases">
        <authorList>
            <person name="Corre E."/>
            <person name="Pelletier E."/>
            <person name="Niang G."/>
            <person name="Scheremetjew M."/>
            <person name="Finn R."/>
            <person name="Kale V."/>
            <person name="Holt S."/>
            <person name="Cochrane G."/>
            <person name="Meng A."/>
            <person name="Brown T."/>
            <person name="Cohen L."/>
        </authorList>
    </citation>
    <scope>NUCLEOTIDE SEQUENCE</scope>
    <source>
        <strain evidence="8">RCC1871</strain>
    </source>
</reference>
<dbReference type="Gene3D" id="2.40.30.10">
    <property type="entry name" value="Translation factors"/>
    <property type="match status" value="1"/>
</dbReference>
<dbReference type="CDD" id="cd01434">
    <property type="entry name" value="EFG_mtEFG1_IV"/>
    <property type="match status" value="1"/>
</dbReference>
<dbReference type="Proteomes" id="UP001472866">
    <property type="component" value="Chromosome 09"/>
</dbReference>
<dbReference type="PROSITE" id="PS51722">
    <property type="entry name" value="G_TR_2"/>
    <property type="match status" value="1"/>
</dbReference>
<keyword evidence="2 6" id="KW-0547">Nucleotide-binding</keyword>
<feature type="binding site" evidence="6">
    <location>
        <begin position="129"/>
        <end position="132"/>
    </location>
    <ligand>
        <name>GTP</name>
        <dbReference type="ChEBI" id="CHEBI:37565"/>
    </ligand>
</feature>
<accession>A0A7S3FNS2</accession>
<dbReference type="EMBL" id="HBHZ01004748">
    <property type="protein sequence ID" value="CAE0190589.1"/>
    <property type="molecule type" value="Transcribed_RNA"/>
</dbReference>
<dbReference type="Pfam" id="PF00679">
    <property type="entry name" value="EFG_C"/>
    <property type="match status" value="1"/>
</dbReference>
<dbReference type="FunFam" id="3.40.50.300:FF:000029">
    <property type="entry name" value="Elongation factor G"/>
    <property type="match status" value="1"/>
</dbReference>
<dbReference type="GO" id="GO:0003924">
    <property type="term" value="F:GTPase activity"/>
    <property type="evidence" value="ECO:0007669"/>
    <property type="project" value="UniProtKB-UniRule"/>
</dbReference>
<evidence type="ECO:0000259" key="7">
    <source>
        <dbReference type="PROSITE" id="PS51722"/>
    </source>
</evidence>
<dbReference type="InterPro" id="IPR005225">
    <property type="entry name" value="Small_GTP-bd"/>
</dbReference>
<comment type="similarity">
    <text evidence="6">Belongs to the GTP-binding elongation factor family. EF-G/EF-2 subfamily.</text>
</comment>
<dbReference type="Gene3D" id="3.30.230.10">
    <property type="match status" value="1"/>
</dbReference>
<evidence type="ECO:0000256" key="5">
    <source>
        <dbReference type="ARBA" id="ARBA00023134"/>
    </source>
</evidence>
<dbReference type="PANTHER" id="PTHR43636:SF2">
    <property type="entry name" value="ELONGATION FACTOR G, MITOCHONDRIAL"/>
    <property type="match status" value="1"/>
</dbReference>
<dbReference type="SUPFAM" id="SSF50447">
    <property type="entry name" value="Translation proteins"/>
    <property type="match status" value="1"/>
</dbReference>
<comment type="pathway">
    <text evidence="6">Protein biosynthesis; polypeptide chain elongation.</text>
</comment>
<dbReference type="NCBIfam" id="TIGR00231">
    <property type="entry name" value="small_GTP"/>
    <property type="match status" value="1"/>
</dbReference>
<dbReference type="PROSITE" id="PS00301">
    <property type="entry name" value="G_TR_1"/>
    <property type="match status" value="1"/>
</dbReference>
<dbReference type="InterPro" id="IPR027417">
    <property type="entry name" value="P-loop_NTPase"/>
</dbReference>
<dbReference type="InterPro" id="IPR004540">
    <property type="entry name" value="Transl_elong_EFG/EF2"/>
</dbReference>
<keyword evidence="10" id="KW-1185">Reference proteome</keyword>
<comment type="function">
    <text evidence="6">Mitochondrial GTPase that catalyzes the GTP-dependent ribosomal translocation step during translation elongation. During this step, the ribosome changes from the pre-translocational (PRE) to the post-translocational (POST) state as the newly formed A-site-bound peptidyl-tRNA and P-site-bound deacylated tRNA move to the P and E sites, respectively. Catalyzes the coordinated movement of the two tRNA molecules, the mRNA and conformational changes in the ribosome.</text>
</comment>
<dbReference type="GO" id="GO:0070125">
    <property type="term" value="P:mitochondrial translational elongation"/>
    <property type="evidence" value="ECO:0007669"/>
    <property type="project" value="UniProtKB-UniRule"/>
</dbReference>
<reference evidence="9 10" key="2">
    <citation type="submission" date="2024-03" db="EMBL/GenBank/DDBJ databases">
        <title>Complete genome sequence of the green alga Chloropicon roscoffensis RCC1871.</title>
        <authorList>
            <person name="Lemieux C."/>
            <person name="Pombert J.-F."/>
            <person name="Otis C."/>
            <person name="Turmel M."/>
        </authorList>
    </citation>
    <scope>NUCLEOTIDE SEQUENCE [LARGE SCALE GENOMIC DNA]</scope>
    <source>
        <strain evidence="9 10">RCC1871</strain>
    </source>
</reference>
<dbReference type="SUPFAM" id="SSF54211">
    <property type="entry name" value="Ribosomal protein S5 domain 2-like"/>
    <property type="match status" value="1"/>
</dbReference>
<evidence type="ECO:0000313" key="9">
    <source>
        <dbReference type="EMBL" id="WZN64480.1"/>
    </source>
</evidence>
<dbReference type="FunFam" id="2.40.30.10:FF:000022">
    <property type="entry name" value="Elongation factor G, mitochondrial"/>
    <property type="match status" value="1"/>
</dbReference>
<dbReference type="Pfam" id="PF03764">
    <property type="entry name" value="EFG_IV"/>
    <property type="match status" value="1"/>
</dbReference>